<organism evidence="2 3">
    <name type="scientific">Paracoccus siganidrum</name>
    <dbReference type="NCBI Taxonomy" id="1276757"/>
    <lineage>
        <taxon>Bacteria</taxon>
        <taxon>Pseudomonadati</taxon>
        <taxon>Pseudomonadota</taxon>
        <taxon>Alphaproteobacteria</taxon>
        <taxon>Rhodobacterales</taxon>
        <taxon>Paracoccaceae</taxon>
        <taxon>Paracoccus</taxon>
    </lineage>
</organism>
<dbReference type="GO" id="GO:0032259">
    <property type="term" value="P:methylation"/>
    <property type="evidence" value="ECO:0007669"/>
    <property type="project" value="UniProtKB-KW"/>
</dbReference>
<evidence type="ECO:0000259" key="1">
    <source>
        <dbReference type="Pfam" id="PF08241"/>
    </source>
</evidence>
<dbReference type="GO" id="GO:0008757">
    <property type="term" value="F:S-adenosylmethionine-dependent methyltransferase activity"/>
    <property type="evidence" value="ECO:0007669"/>
    <property type="project" value="InterPro"/>
</dbReference>
<dbReference type="PANTHER" id="PTHR45036:SF1">
    <property type="entry name" value="METHYLTRANSFERASE LIKE 7A"/>
    <property type="match status" value="1"/>
</dbReference>
<dbReference type="OrthoDB" id="8153637at2"/>
<dbReference type="AlphaFoldDB" id="A0A419AA97"/>
<evidence type="ECO:0000313" key="3">
    <source>
        <dbReference type="Proteomes" id="UP000283587"/>
    </source>
</evidence>
<dbReference type="RefSeq" id="WP_119896976.1">
    <property type="nucleotide sequence ID" value="NZ_QNRC01000009.1"/>
</dbReference>
<keyword evidence="2" id="KW-0489">Methyltransferase</keyword>
<dbReference type="Gene3D" id="3.40.50.150">
    <property type="entry name" value="Vaccinia Virus protein VP39"/>
    <property type="match status" value="1"/>
</dbReference>
<dbReference type="SUPFAM" id="SSF53335">
    <property type="entry name" value="S-adenosyl-L-methionine-dependent methyltransferases"/>
    <property type="match status" value="1"/>
</dbReference>
<name>A0A419AA97_9RHOB</name>
<reference evidence="3" key="1">
    <citation type="submission" date="2018-09" db="EMBL/GenBank/DDBJ databases">
        <title>Paracoccus onubensis nov. sp. a moderate halophilic bacterium isolated from Gruta de las Maravillas (Aracena, Spain).</title>
        <authorList>
            <person name="Jurado V."/>
            <person name="Gutierrez-Patricio S."/>
            <person name="Gonzalez-Pimentel J.L."/>
            <person name="Miller A.Z."/>
            <person name="Laiz L."/>
            <person name="Saiz-Jimenez C."/>
        </authorList>
    </citation>
    <scope>NUCLEOTIDE SEQUENCE [LARGE SCALE GENOMIC DNA]</scope>
    <source>
        <strain evidence="3">DSM 26381</strain>
    </source>
</reference>
<dbReference type="InterPro" id="IPR029063">
    <property type="entry name" value="SAM-dependent_MTases_sf"/>
</dbReference>
<dbReference type="EMBL" id="QZEW01000014">
    <property type="protein sequence ID" value="RJL19670.1"/>
    <property type="molecule type" value="Genomic_DNA"/>
</dbReference>
<dbReference type="PANTHER" id="PTHR45036">
    <property type="entry name" value="METHYLTRANSFERASE LIKE 7B"/>
    <property type="match status" value="1"/>
</dbReference>
<evidence type="ECO:0000313" key="2">
    <source>
        <dbReference type="EMBL" id="RJL19670.1"/>
    </source>
</evidence>
<keyword evidence="3" id="KW-1185">Reference proteome</keyword>
<keyword evidence="2" id="KW-0808">Transferase</keyword>
<feature type="domain" description="Methyltransferase type 11" evidence="1">
    <location>
        <begin position="44"/>
        <end position="140"/>
    </location>
</feature>
<proteinExistence type="predicted"/>
<dbReference type="CDD" id="cd02440">
    <property type="entry name" value="AdoMet_MTases"/>
    <property type="match status" value="1"/>
</dbReference>
<dbReference type="Pfam" id="PF08241">
    <property type="entry name" value="Methyltransf_11"/>
    <property type="match status" value="1"/>
</dbReference>
<protein>
    <submittedName>
        <fullName evidence="2">Methyltransferase domain-containing protein</fullName>
    </submittedName>
</protein>
<sequence length="223" mass="24292">MDIEAIRSSYSRWAPIYDRTFGAATSIGRRRAVDYINRRGGTVLEVGVGTGLSLEHYAPEMQVTGIDFSEEMLEKAVAKVKRLGLGQVRELRQMDARALDFPDDHFDTVAAMHVLSVVPEPEKVMAEIARVCKPGGKVVITNHFARERGGLALLERVLAPLANTIGWHSDFRIETVLQENTLTLEERRTLPPLGMMTMLVLGAGPDQAAGQAVAGQAADGNPA</sequence>
<dbReference type="InterPro" id="IPR052356">
    <property type="entry name" value="Thiol_S-MT"/>
</dbReference>
<comment type="caution">
    <text evidence="2">The sequence shown here is derived from an EMBL/GenBank/DDBJ whole genome shotgun (WGS) entry which is preliminary data.</text>
</comment>
<dbReference type="InterPro" id="IPR013216">
    <property type="entry name" value="Methyltransf_11"/>
</dbReference>
<gene>
    <name evidence="2" type="ORF">D3P05_04420</name>
</gene>
<dbReference type="Proteomes" id="UP000283587">
    <property type="component" value="Unassembled WGS sequence"/>
</dbReference>
<accession>A0A419AA97</accession>